<sequence>MKKSTVLIVLMHLVYWFSPLARFYFLSLPTSGAGIDFEISYFTYTSASLLSVVVFYLFYFFLFPRFLYKPQLIKFTAWSLVTMAAAVVLGLAFALVYVRYYYNPGVVRSIIGVGNMSMLLVRVVSAATAACVMKGFITWFTEIRYKEQLEKQNVATNLELLKAKINPHFLFNTLNNIDVLIEKDAATASVYLKKLSDILRFTLYESPSDTIPLKRELDYILQYIDLQKIRTSNPHFVTVDFGNANQDMEIAPMLFMPFIENAFKYSTNKKIDNAIVISIAAKANTVVFNCSNVYDANEQITGEGGLGMTIMTERLQLLYPGNHQLEINKTADRFIVNLTITLHDN</sequence>
<dbReference type="Proteomes" id="UP001596958">
    <property type="component" value="Unassembled WGS sequence"/>
</dbReference>
<accession>A0ABW2Z0M7</accession>
<evidence type="ECO:0000313" key="4">
    <source>
        <dbReference type="Proteomes" id="UP001596958"/>
    </source>
</evidence>
<evidence type="ECO:0000256" key="1">
    <source>
        <dbReference type="SAM" id="Phobius"/>
    </source>
</evidence>
<reference evidence="4" key="1">
    <citation type="journal article" date="2019" name="Int. J. Syst. Evol. Microbiol.">
        <title>The Global Catalogue of Microorganisms (GCM) 10K type strain sequencing project: providing services to taxonomists for standard genome sequencing and annotation.</title>
        <authorList>
            <consortium name="The Broad Institute Genomics Platform"/>
            <consortium name="The Broad Institute Genome Sequencing Center for Infectious Disease"/>
            <person name="Wu L."/>
            <person name="Ma J."/>
        </authorList>
    </citation>
    <scope>NUCLEOTIDE SEQUENCE [LARGE SCALE GENOMIC DNA]</scope>
    <source>
        <strain evidence="4">CCUG 63418</strain>
    </source>
</reference>
<name>A0ABW2Z0M7_9SPHI</name>
<organism evidence="3 4">
    <name type="scientific">Mucilaginibacter calamicampi</name>
    <dbReference type="NCBI Taxonomy" id="1302352"/>
    <lineage>
        <taxon>Bacteria</taxon>
        <taxon>Pseudomonadati</taxon>
        <taxon>Bacteroidota</taxon>
        <taxon>Sphingobacteriia</taxon>
        <taxon>Sphingobacteriales</taxon>
        <taxon>Sphingobacteriaceae</taxon>
        <taxon>Mucilaginibacter</taxon>
    </lineage>
</organism>
<dbReference type="Pfam" id="PF06580">
    <property type="entry name" value="His_kinase"/>
    <property type="match status" value="1"/>
</dbReference>
<feature type="transmembrane region" description="Helical" evidence="1">
    <location>
        <begin position="39"/>
        <end position="63"/>
    </location>
</feature>
<keyword evidence="1" id="KW-0812">Transmembrane</keyword>
<keyword evidence="1" id="KW-1133">Transmembrane helix</keyword>
<comment type="caution">
    <text evidence="3">The sequence shown here is derived from an EMBL/GenBank/DDBJ whole genome shotgun (WGS) entry which is preliminary data.</text>
</comment>
<protein>
    <submittedName>
        <fullName evidence="3">Sensor histidine kinase</fullName>
        <ecNumber evidence="3">2.7.13.3</ecNumber>
    </submittedName>
</protein>
<dbReference type="RefSeq" id="WP_377101924.1">
    <property type="nucleotide sequence ID" value="NZ_JBHTHU010000021.1"/>
</dbReference>
<proteinExistence type="predicted"/>
<evidence type="ECO:0000313" key="3">
    <source>
        <dbReference type="EMBL" id="MFD0751635.1"/>
    </source>
</evidence>
<feature type="transmembrane region" description="Helical" evidence="1">
    <location>
        <begin position="7"/>
        <end position="27"/>
    </location>
</feature>
<dbReference type="EMBL" id="JBHTHU010000021">
    <property type="protein sequence ID" value="MFD0751635.1"/>
    <property type="molecule type" value="Genomic_DNA"/>
</dbReference>
<keyword evidence="3" id="KW-0418">Kinase</keyword>
<dbReference type="EC" id="2.7.13.3" evidence="3"/>
<dbReference type="PANTHER" id="PTHR34220:SF7">
    <property type="entry name" value="SENSOR HISTIDINE KINASE YPDA"/>
    <property type="match status" value="1"/>
</dbReference>
<dbReference type="InterPro" id="IPR010559">
    <property type="entry name" value="Sig_transdc_His_kin_internal"/>
</dbReference>
<feature type="transmembrane region" description="Helical" evidence="1">
    <location>
        <begin position="118"/>
        <end position="141"/>
    </location>
</feature>
<gene>
    <name evidence="3" type="ORF">ACFQZS_15900</name>
</gene>
<keyword evidence="1" id="KW-0472">Membrane</keyword>
<dbReference type="GO" id="GO:0004673">
    <property type="term" value="F:protein histidine kinase activity"/>
    <property type="evidence" value="ECO:0007669"/>
    <property type="project" value="UniProtKB-EC"/>
</dbReference>
<feature type="transmembrane region" description="Helical" evidence="1">
    <location>
        <begin position="75"/>
        <end position="98"/>
    </location>
</feature>
<keyword evidence="3" id="KW-0808">Transferase</keyword>
<keyword evidence="4" id="KW-1185">Reference proteome</keyword>
<dbReference type="InterPro" id="IPR050640">
    <property type="entry name" value="Bact_2-comp_sensor_kinase"/>
</dbReference>
<dbReference type="PANTHER" id="PTHR34220">
    <property type="entry name" value="SENSOR HISTIDINE KINASE YPDA"/>
    <property type="match status" value="1"/>
</dbReference>
<evidence type="ECO:0000259" key="2">
    <source>
        <dbReference type="Pfam" id="PF06580"/>
    </source>
</evidence>
<feature type="domain" description="Signal transduction histidine kinase internal region" evidence="2">
    <location>
        <begin position="157"/>
        <end position="233"/>
    </location>
</feature>